<dbReference type="SUPFAM" id="SSF54637">
    <property type="entry name" value="Thioesterase/thiol ester dehydrase-isomerase"/>
    <property type="match status" value="1"/>
</dbReference>
<accession>A0A429YZG9</accession>
<dbReference type="CDD" id="cd03450">
    <property type="entry name" value="NodN"/>
    <property type="match status" value="1"/>
</dbReference>
<organism evidence="2 3">
    <name type="scientific">Aquibium carbonis</name>
    <dbReference type="NCBI Taxonomy" id="2495581"/>
    <lineage>
        <taxon>Bacteria</taxon>
        <taxon>Pseudomonadati</taxon>
        <taxon>Pseudomonadota</taxon>
        <taxon>Alphaproteobacteria</taxon>
        <taxon>Hyphomicrobiales</taxon>
        <taxon>Phyllobacteriaceae</taxon>
        <taxon>Aquibium</taxon>
    </lineage>
</organism>
<evidence type="ECO:0000259" key="1">
    <source>
        <dbReference type="Pfam" id="PF01575"/>
    </source>
</evidence>
<dbReference type="InterPro" id="IPR039375">
    <property type="entry name" value="NodN-like"/>
</dbReference>
<dbReference type="InterPro" id="IPR002539">
    <property type="entry name" value="MaoC-like_dom"/>
</dbReference>
<reference evidence="2 3" key="1">
    <citation type="submission" date="2018-12" db="EMBL/GenBank/DDBJ databases">
        <title>Mesorhizobium carbonis sp. nov., isolated from coal mine water.</title>
        <authorList>
            <person name="Xin W."/>
            <person name="Xu Z."/>
            <person name="Xiang F."/>
            <person name="Zhang J."/>
            <person name="Xi L."/>
            <person name="Liu J."/>
        </authorList>
    </citation>
    <scope>NUCLEOTIDE SEQUENCE [LARGE SCALE GENOMIC DNA]</scope>
    <source>
        <strain evidence="2 3">B2.3</strain>
    </source>
</reference>
<dbReference type="Proteomes" id="UP000278398">
    <property type="component" value="Unassembled WGS sequence"/>
</dbReference>
<dbReference type="Pfam" id="PF01575">
    <property type="entry name" value="MaoC_dehydratas"/>
    <property type="match status" value="1"/>
</dbReference>
<sequence length="155" mass="16707">MAERSHPLEKLAGQVGTELGVSSWVTVDQAMIDQFAATTGDHQWIHVDTARAQRESPFGSTVAHGYLTLSLVAVMSYEIGAVPDNVGTTLNYGLDKVRFLAPVKSGSRVRMRSHLTSLDEKAPGQYLMKCVATIEIEGEARPALIAETLALLIVG</sequence>
<proteinExistence type="predicted"/>
<dbReference type="RefSeq" id="WP_126699357.1">
    <property type="nucleotide sequence ID" value="NZ_RWKW01000031.1"/>
</dbReference>
<dbReference type="AlphaFoldDB" id="A0A429YZG9"/>
<keyword evidence="3" id="KW-1185">Reference proteome</keyword>
<dbReference type="OrthoDB" id="9801735at2"/>
<protein>
    <submittedName>
        <fullName evidence="2">MaoC family dehydratase</fullName>
    </submittedName>
</protein>
<dbReference type="InterPro" id="IPR029069">
    <property type="entry name" value="HotDog_dom_sf"/>
</dbReference>
<gene>
    <name evidence="2" type="ORF">EJC49_08795</name>
</gene>
<comment type="caution">
    <text evidence="2">The sequence shown here is derived from an EMBL/GenBank/DDBJ whole genome shotgun (WGS) entry which is preliminary data.</text>
</comment>
<dbReference type="EMBL" id="RWKW01000031">
    <property type="protein sequence ID" value="RST86794.1"/>
    <property type="molecule type" value="Genomic_DNA"/>
</dbReference>
<evidence type="ECO:0000313" key="3">
    <source>
        <dbReference type="Proteomes" id="UP000278398"/>
    </source>
</evidence>
<feature type="domain" description="MaoC-like" evidence="1">
    <location>
        <begin position="14"/>
        <end position="117"/>
    </location>
</feature>
<dbReference type="Gene3D" id="3.10.129.10">
    <property type="entry name" value="Hotdog Thioesterase"/>
    <property type="match status" value="1"/>
</dbReference>
<dbReference type="PANTHER" id="PTHR42993:SF1">
    <property type="entry name" value="MAOC-LIKE DEHYDRATASE DOMAIN-CONTAINING PROTEIN"/>
    <property type="match status" value="1"/>
</dbReference>
<name>A0A429YZG9_9HYPH</name>
<dbReference type="PANTHER" id="PTHR42993">
    <property type="entry name" value="MAOC-LIKE DEHYDRATASE DOMAIN-CONTAINING PROTEIN"/>
    <property type="match status" value="1"/>
</dbReference>
<evidence type="ECO:0000313" key="2">
    <source>
        <dbReference type="EMBL" id="RST86794.1"/>
    </source>
</evidence>